<keyword evidence="4" id="KW-0732">Signal</keyword>
<dbReference type="GO" id="GO:0046819">
    <property type="term" value="P:protein secretion by the type V secretion system"/>
    <property type="evidence" value="ECO:0007669"/>
    <property type="project" value="TreeGrafter"/>
</dbReference>
<evidence type="ECO:0000256" key="4">
    <source>
        <dbReference type="SAM" id="SignalP"/>
    </source>
</evidence>
<dbReference type="GO" id="GO:0008320">
    <property type="term" value="F:protein transmembrane transporter activity"/>
    <property type="evidence" value="ECO:0007669"/>
    <property type="project" value="TreeGrafter"/>
</dbReference>
<evidence type="ECO:0000313" key="7">
    <source>
        <dbReference type="EMBL" id="EAK0452159.1"/>
    </source>
</evidence>
<feature type="signal peptide" evidence="4">
    <location>
        <begin position="1"/>
        <end position="19"/>
    </location>
</feature>
<organism evidence="8">
    <name type="scientific">Campylobacter fetus</name>
    <dbReference type="NCBI Taxonomy" id="196"/>
    <lineage>
        <taxon>Bacteria</taxon>
        <taxon>Pseudomonadati</taxon>
        <taxon>Campylobacterota</taxon>
        <taxon>Epsilonproteobacteria</taxon>
        <taxon>Campylobacterales</taxon>
        <taxon>Campylobacteraceae</taxon>
        <taxon>Campylobacter</taxon>
    </lineage>
</organism>
<reference evidence="8" key="1">
    <citation type="submission" date="2018-05" db="EMBL/GenBank/DDBJ databases">
        <authorList>
            <consortium name="PulseNet: The National Subtyping Network for Foodborne Disease Surveillance"/>
            <person name="Tarr C.L."/>
            <person name="Trees E."/>
            <person name="Katz L.S."/>
            <person name="Carleton-Romer H.A."/>
            <person name="Stroika S."/>
            <person name="Kucerova Z."/>
            <person name="Roache K.F."/>
            <person name="Sabol A.L."/>
            <person name="Besser J."/>
            <person name="Gerner-Smidt P."/>
        </authorList>
    </citation>
    <scope>NUCLEOTIDE SEQUENCE</scope>
    <source>
        <strain evidence="7">2014D-0197</strain>
        <strain evidence="8">D4313</strain>
    </source>
</reference>
<dbReference type="RefSeq" id="WP_111738183.1">
    <property type="nucleotide sequence ID" value="NZ_AABUZP020000005.1"/>
</dbReference>
<keyword evidence="1" id="KW-0472">Membrane</keyword>
<keyword evidence="2" id="KW-0812">Transmembrane</keyword>
<sequence length="547" mass="62676">MKIMKIIFLLLSFLCFLKAENSASIFDLLDKKEQQFYIEKEFDNLEKNQKQERILPLDRDEIKIETYIFKKIEFKNKDNLTAKTDKLLQKYLNTPLNFNDIYNIVKELTNFIFSKGYSTSAIDIEKIDKENQILILDIKYGFVGEVYLNENNNTTRLDFGMPLKNGDKFNIFDLDTGIENLSNGASNVKALIKASKEYGYSDIFVTSDAKPFDFMIDSDNSGDKSTGKTGIHLAYNNPLNINDSIRFSFIKGLLKDMRNESEDIYGVNYTLPVQSYQLNYSLQYSDNKDLIEGYNSNFTRKSTNLRHKATLRKILHRSSNDKFSVYVNFDIKENTNKIDDIFLEISSGKHSSIASGIEYLTTAIGGFLFLNLEYQKGVPFFGGKKDVKDSLYKVEFNKINANLTYQKNFYLNDSLVILYKSSIGGSYSNEPLLYADKFLIGDEYTVRGFKKSSAALDYGIYDNNTIFFHFLNVSKYLSALEPFIGFDIGYGRDYLLPNKDFLAGVSFGARYNLGNIYLSLTTSKALHKSSNMPSETIPIYLRASLSF</sequence>
<feature type="domain" description="Polypeptide-transport-associated ShlB-type" evidence="6">
    <location>
        <begin position="70"/>
        <end position="138"/>
    </location>
</feature>
<evidence type="ECO:0000256" key="3">
    <source>
        <dbReference type="ARBA" id="ARBA00023237"/>
    </source>
</evidence>
<proteinExistence type="predicted"/>
<evidence type="ECO:0000259" key="6">
    <source>
        <dbReference type="Pfam" id="PF08479"/>
    </source>
</evidence>
<dbReference type="Gene3D" id="2.40.160.50">
    <property type="entry name" value="membrane protein fhac: a member of the omp85/tpsb transporter family"/>
    <property type="match status" value="1"/>
</dbReference>
<dbReference type="InterPro" id="IPR005565">
    <property type="entry name" value="Hemolysn_activator_HlyB_C"/>
</dbReference>
<feature type="chain" id="PRO_5036146480" evidence="4">
    <location>
        <begin position="20"/>
        <end position="547"/>
    </location>
</feature>
<protein>
    <submittedName>
        <fullName evidence="8">ShlB/FhaC/HecB family hemolysin secretion/activation protein</fullName>
    </submittedName>
</protein>
<dbReference type="InterPro" id="IPR051544">
    <property type="entry name" value="TPS_OM_transporter"/>
</dbReference>
<dbReference type="Pfam" id="PF03865">
    <property type="entry name" value="ShlB"/>
    <property type="match status" value="1"/>
</dbReference>
<evidence type="ECO:0000256" key="2">
    <source>
        <dbReference type="ARBA" id="ARBA00022692"/>
    </source>
</evidence>
<dbReference type="GO" id="GO:0098046">
    <property type="term" value="C:type V protein secretion system complex"/>
    <property type="evidence" value="ECO:0007669"/>
    <property type="project" value="TreeGrafter"/>
</dbReference>
<dbReference type="Pfam" id="PF08479">
    <property type="entry name" value="POTRA_2"/>
    <property type="match status" value="1"/>
</dbReference>
<dbReference type="PIRSF" id="PIRSF029745">
    <property type="entry name" value="FhaC"/>
    <property type="match status" value="1"/>
</dbReference>
<comment type="caution">
    <text evidence="8">The sequence shown here is derived from an EMBL/GenBank/DDBJ whole genome shotgun (WGS) entry which is preliminary data.</text>
</comment>
<dbReference type="Gene3D" id="3.10.20.310">
    <property type="entry name" value="membrane protein fhac"/>
    <property type="match status" value="1"/>
</dbReference>
<dbReference type="PANTHER" id="PTHR34597:SF3">
    <property type="entry name" value="OUTER MEMBRANE TRANSPORTER CDIB"/>
    <property type="match status" value="1"/>
</dbReference>
<dbReference type="InterPro" id="IPR027282">
    <property type="entry name" value="TPS"/>
</dbReference>
<evidence type="ECO:0000256" key="1">
    <source>
        <dbReference type="ARBA" id="ARBA00022452"/>
    </source>
</evidence>
<dbReference type="EMBL" id="AACCXM010000001">
    <property type="protein sequence ID" value="EAK0468270.1"/>
    <property type="molecule type" value="Genomic_DNA"/>
</dbReference>
<gene>
    <name evidence="7" type="ORF">AAH17_00575</name>
    <name evidence="8" type="ORF">AAH24_02635</name>
</gene>
<evidence type="ECO:0000313" key="8">
    <source>
        <dbReference type="EMBL" id="EAK0468270.1"/>
    </source>
</evidence>
<dbReference type="EMBL" id="AACCXK010000001">
    <property type="protein sequence ID" value="EAK0452159.1"/>
    <property type="molecule type" value="Genomic_DNA"/>
</dbReference>
<accession>A0A5L8QLK5</accession>
<feature type="domain" description="Haemolysin activator HlyB C-terminal" evidence="5">
    <location>
        <begin position="199"/>
        <end position="510"/>
    </location>
</feature>
<keyword evidence="1" id="KW-1134">Transmembrane beta strand</keyword>
<dbReference type="AlphaFoldDB" id="A0A5L8QLK5"/>
<name>A0A5L8QLK5_CAMFE</name>
<evidence type="ECO:0000259" key="5">
    <source>
        <dbReference type="Pfam" id="PF03865"/>
    </source>
</evidence>
<dbReference type="InterPro" id="IPR013686">
    <property type="entry name" value="Polypept-transport_assoc_ShlB"/>
</dbReference>
<dbReference type="PANTHER" id="PTHR34597">
    <property type="entry name" value="SLR1661 PROTEIN"/>
    <property type="match status" value="1"/>
</dbReference>
<keyword evidence="3" id="KW-0998">Cell outer membrane</keyword>